<dbReference type="Gene3D" id="3.40.50.150">
    <property type="entry name" value="Vaccinia Virus protein VP39"/>
    <property type="match status" value="1"/>
</dbReference>
<sequence length="242" mass="26522">MPDAIFTHPRLAPVYDAFDGDRADLDAYLRIVDEFDARHVLDIGCGTGSLAILLARSGRHVTGVDPAAASLDAAVSKPGAASVTWLHGDATTLPALSADIALMTGNVAQVFLDDDDWSATLQGIHGALRDGGHLVFETRRPQRRAWEEWVVDTDPATRNLPGIGEVERRMEVTRVALPYVSFRYTYTFASDGFSVESDSTLRFRSQAEVEETLVTSGFTTIDVRDAPDRPGREYVFVAQRTH</sequence>
<evidence type="ECO:0000313" key="4">
    <source>
        <dbReference type="Proteomes" id="UP000607311"/>
    </source>
</evidence>
<organism evidence="3 4">
    <name type="scientific">Micromonospora sediminimaris</name>
    <dbReference type="NCBI Taxonomy" id="547162"/>
    <lineage>
        <taxon>Bacteria</taxon>
        <taxon>Bacillati</taxon>
        <taxon>Actinomycetota</taxon>
        <taxon>Actinomycetes</taxon>
        <taxon>Micromonosporales</taxon>
        <taxon>Micromonosporaceae</taxon>
        <taxon>Micromonospora</taxon>
    </lineage>
</organism>
<protein>
    <submittedName>
        <fullName evidence="3">Methyltransferase</fullName>
    </submittedName>
</protein>
<dbReference type="Pfam" id="PF13649">
    <property type="entry name" value="Methyltransf_25"/>
    <property type="match status" value="1"/>
</dbReference>
<keyword evidence="4" id="KW-1185">Reference proteome</keyword>
<dbReference type="SUPFAM" id="SSF53335">
    <property type="entry name" value="S-adenosyl-L-methionine-dependent methyltransferases"/>
    <property type="match status" value="1"/>
</dbReference>
<dbReference type="AlphaFoldDB" id="A0A9W5UT37"/>
<dbReference type="CDD" id="cd02440">
    <property type="entry name" value="AdoMet_MTases"/>
    <property type="match status" value="1"/>
</dbReference>
<dbReference type="OrthoDB" id="9811589at2"/>
<dbReference type="InterPro" id="IPR041698">
    <property type="entry name" value="Methyltransf_25"/>
</dbReference>
<dbReference type="RefSeq" id="WP_093402942.1">
    <property type="nucleotide sequence ID" value="NZ_BOPD01000029.1"/>
</dbReference>
<keyword evidence="3" id="KW-0489">Methyltransferase</keyword>
<name>A0A9W5UT37_9ACTN</name>
<dbReference type="InterPro" id="IPR029063">
    <property type="entry name" value="SAM-dependent_MTases_sf"/>
</dbReference>
<dbReference type="EMBL" id="BOPD01000029">
    <property type="protein sequence ID" value="GIJ35309.1"/>
    <property type="molecule type" value="Genomic_DNA"/>
</dbReference>
<evidence type="ECO:0000256" key="1">
    <source>
        <dbReference type="ARBA" id="ARBA00022679"/>
    </source>
</evidence>
<reference evidence="3" key="1">
    <citation type="submission" date="2021-01" db="EMBL/GenBank/DDBJ databases">
        <title>Whole genome shotgun sequence of Verrucosispora sediminis NBRC 107745.</title>
        <authorList>
            <person name="Komaki H."/>
            <person name="Tamura T."/>
        </authorList>
    </citation>
    <scope>NUCLEOTIDE SEQUENCE</scope>
    <source>
        <strain evidence="3">NBRC 107745</strain>
    </source>
</reference>
<feature type="domain" description="Methyltransferase" evidence="2">
    <location>
        <begin position="40"/>
        <end position="132"/>
    </location>
</feature>
<proteinExistence type="predicted"/>
<evidence type="ECO:0000259" key="2">
    <source>
        <dbReference type="Pfam" id="PF13649"/>
    </source>
</evidence>
<dbReference type="GO" id="GO:0008168">
    <property type="term" value="F:methyltransferase activity"/>
    <property type="evidence" value="ECO:0007669"/>
    <property type="project" value="UniProtKB-KW"/>
</dbReference>
<dbReference type="GO" id="GO:0032259">
    <property type="term" value="P:methylation"/>
    <property type="evidence" value="ECO:0007669"/>
    <property type="project" value="UniProtKB-KW"/>
</dbReference>
<comment type="caution">
    <text evidence="3">The sequence shown here is derived from an EMBL/GenBank/DDBJ whole genome shotgun (WGS) entry which is preliminary data.</text>
</comment>
<dbReference type="PANTHER" id="PTHR43861">
    <property type="entry name" value="TRANS-ACONITATE 2-METHYLTRANSFERASE-RELATED"/>
    <property type="match status" value="1"/>
</dbReference>
<accession>A0A9W5UT37</accession>
<gene>
    <name evidence="3" type="ORF">Vse01_44570</name>
</gene>
<keyword evidence="1" id="KW-0808">Transferase</keyword>
<evidence type="ECO:0000313" key="3">
    <source>
        <dbReference type="EMBL" id="GIJ35309.1"/>
    </source>
</evidence>
<dbReference type="Proteomes" id="UP000607311">
    <property type="component" value="Unassembled WGS sequence"/>
</dbReference>